<dbReference type="PROSITE" id="PS51367">
    <property type="entry name" value="THAUMATIN_2"/>
    <property type="match status" value="1"/>
</dbReference>
<feature type="region of interest" description="Disordered" evidence="3">
    <location>
        <begin position="167"/>
        <end position="241"/>
    </location>
</feature>
<dbReference type="VEuPathDB" id="FungiDB:KRP23_8060"/>
<keyword evidence="1" id="KW-0433">Leucine-rich repeat</keyword>
<dbReference type="AlphaFoldDB" id="H3GMK0"/>
<dbReference type="Proteomes" id="UP000005238">
    <property type="component" value="Unassembled WGS sequence"/>
</dbReference>
<proteinExistence type="predicted"/>
<keyword evidence="4" id="KW-0732">Signal</keyword>
<dbReference type="SUPFAM" id="SSF52058">
    <property type="entry name" value="L domain-like"/>
    <property type="match status" value="1"/>
</dbReference>
<feature type="compositionally biased region" description="Basic and acidic residues" evidence="3">
    <location>
        <begin position="432"/>
        <end position="443"/>
    </location>
</feature>
<evidence type="ECO:0000313" key="6">
    <source>
        <dbReference type="Proteomes" id="UP000005238"/>
    </source>
</evidence>
<dbReference type="InterPro" id="IPR001938">
    <property type="entry name" value="Thaumatin"/>
</dbReference>
<dbReference type="InParanoid" id="H3GMK0"/>
<dbReference type="Pfam" id="PF13855">
    <property type="entry name" value="LRR_8"/>
    <property type="match status" value="1"/>
</dbReference>
<evidence type="ECO:0000256" key="4">
    <source>
        <dbReference type="SAM" id="SignalP"/>
    </source>
</evidence>
<protein>
    <submittedName>
        <fullName evidence="5">Uncharacterized protein</fullName>
    </submittedName>
</protein>
<sequence>MLRFAVGLSAYLAAVQASVSVTISNSCSESVALYDNSATTTLASGSSTTRTLANGYVGMFRNGESDEATLAEISVDSDGTPWYDISIIPPDPGSCASLSACQSQTGKTGFNTAMQITPQDNIGDDTCEVLTCEADGCSDAYQYPSDDSKTHTCPDGTSFEVTFCPGGSGTSTSTTTSSSTTSSTPTPTTATPTPTTTTPTPTTAAPTATPTPTPTPTPTSTPTPTEAPVSSSASTSGSTGIQVQTENYSGNFTLSSTTASASTSASSSNQDNAGVVTGGDSTKTTTASTDDTAATQTTGTTTTGSSGSDGAVEVTTKSSDNSTSSLTYLFVIGGCVAGIASGGFIYAVQQKKKALDMETKSPIDMGDRSCRDVSVLVSTPGSLSARFARLATFTTWTLSLASQQLSLFALLDHMEEDMPTDEMLPQQGEADQDAKPHTVKDVADGESSVPAALSREQVTKRLSVLGRNPFTQAHIYTTVTLTGLRLSNIEAIREFPHIQHLECNRNELESLAPLQHIPLLLTLDAEENHLTEVLDFEVPKCCPGNAWVEGARWIGSLLRKATLSKNRIVSMPRHELATTHPFLLELRLAHNAIEEISGVSQLRFLRLLDLSHNRLTSMGGLVGGEESPRGLQALETLLLSHNQLTGIDPGVALLPRLTYLDVAHNQLQTLSSLGDYGRLQRLELAHNRVTDINELNCLAGLRYLGQLSLHGCPLVEAQVSRVFYRARVLRRLLQLQTLDDQQVTSKEKVKALVMHGSDLEARRQVAAKYLPGQEFADFLPPLDFEDDEQLDLPLRPVSSADVILEEGTPNQSSEG</sequence>
<dbReference type="InterPro" id="IPR037176">
    <property type="entry name" value="Osmotin/thaumatin-like_sf"/>
</dbReference>
<dbReference type="VEuPathDB" id="FungiDB:KRP23_8059"/>
<keyword evidence="2" id="KW-0677">Repeat</keyword>
<dbReference type="SMART" id="SM00205">
    <property type="entry name" value="THN"/>
    <property type="match status" value="1"/>
</dbReference>
<dbReference type="PANTHER" id="PTHR31737:SF2">
    <property type="entry name" value="PROTEIN TOS1"/>
    <property type="match status" value="1"/>
</dbReference>
<dbReference type="eggNOG" id="KOG0531">
    <property type="taxonomic scope" value="Eukaryota"/>
</dbReference>
<dbReference type="HOGENOM" id="CLU_372801_0_0_1"/>
<feature type="chain" id="PRO_5003586618" evidence="4">
    <location>
        <begin position="18"/>
        <end position="815"/>
    </location>
</feature>
<feature type="region of interest" description="Disordered" evidence="3">
    <location>
        <begin position="256"/>
        <end position="321"/>
    </location>
</feature>
<feature type="signal peptide" evidence="4">
    <location>
        <begin position="1"/>
        <end position="17"/>
    </location>
</feature>
<dbReference type="PROSITE" id="PS51450">
    <property type="entry name" value="LRR"/>
    <property type="match status" value="5"/>
</dbReference>
<feature type="compositionally biased region" description="Low complexity" evidence="3">
    <location>
        <begin position="170"/>
        <end position="208"/>
    </location>
</feature>
<name>H3GMK0_PHYRM</name>
<reference evidence="6" key="1">
    <citation type="journal article" date="2006" name="Science">
        <title>Phytophthora genome sequences uncover evolutionary origins and mechanisms of pathogenesis.</title>
        <authorList>
            <person name="Tyler B.M."/>
            <person name="Tripathy S."/>
            <person name="Zhang X."/>
            <person name="Dehal P."/>
            <person name="Jiang R.H."/>
            <person name="Aerts A."/>
            <person name="Arredondo F.D."/>
            <person name="Baxter L."/>
            <person name="Bensasson D."/>
            <person name="Beynon J.L."/>
            <person name="Chapman J."/>
            <person name="Damasceno C.M."/>
            <person name="Dorrance A.E."/>
            <person name="Dou D."/>
            <person name="Dickerman A.W."/>
            <person name="Dubchak I.L."/>
            <person name="Garbelotto M."/>
            <person name="Gijzen M."/>
            <person name="Gordon S.G."/>
            <person name="Govers F."/>
            <person name="Grunwald N.J."/>
            <person name="Huang W."/>
            <person name="Ivors K.L."/>
            <person name="Jones R.W."/>
            <person name="Kamoun S."/>
            <person name="Krampis K."/>
            <person name="Lamour K.H."/>
            <person name="Lee M.K."/>
            <person name="McDonald W.H."/>
            <person name="Medina M."/>
            <person name="Meijer H.J."/>
            <person name="Nordberg E.K."/>
            <person name="Maclean D.J."/>
            <person name="Ospina-Giraldo M.D."/>
            <person name="Morris P.F."/>
            <person name="Phuntumart V."/>
            <person name="Putnam N.H."/>
            <person name="Rash S."/>
            <person name="Rose J.K."/>
            <person name="Sakihama Y."/>
            <person name="Salamov A.A."/>
            <person name="Savidor A."/>
            <person name="Scheuring C.F."/>
            <person name="Smith B.M."/>
            <person name="Sobral B.W."/>
            <person name="Terry A."/>
            <person name="Torto-Alalibo T.A."/>
            <person name="Win J."/>
            <person name="Xu Z."/>
            <person name="Zhang H."/>
            <person name="Grigoriev I.V."/>
            <person name="Rokhsar D.S."/>
            <person name="Boore J.L."/>
        </authorList>
    </citation>
    <scope>NUCLEOTIDE SEQUENCE [LARGE SCALE GENOMIC DNA]</scope>
    <source>
        <strain evidence="6">Pr102</strain>
    </source>
</reference>
<dbReference type="PRINTS" id="PR00019">
    <property type="entry name" value="LEURICHRPT"/>
</dbReference>
<dbReference type="Gene3D" id="3.80.10.10">
    <property type="entry name" value="Ribonuclease Inhibitor"/>
    <property type="match status" value="3"/>
</dbReference>
<dbReference type="EnsemblProtists" id="Phyra77730">
    <property type="protein sequence ID" value="Phyra77730"/>
    <property type="gene ID" value="Phyra77730"/>
</dbReference>
<evidence type="ECO:0000256" key="3">
    <source>
        <dbReference type="SAM" id="MobiDB-lite"/>
    </source>
</evidence>
<dbReference type="VEuPathDB" id="FungiDB:KRP22_12615"/>
<dbReference type="STRING" id="164328.H3GMK0"/>
<dbReference type="SUPFAM" id="SSF49870">
    <property type="entry name" value="Osmotin, thaumatin-like protein"/>
    <property type="match status" value="1"/>
</dbReference>
<dbReference type="EMBL" id="DS566023">
    <property type="status" value="NOT_ANNOTATED_CDS"/>
    <property type="molecule type" value="Genomic_DNA"/>
</dbReference>
<feature type="compositionally biased region" description="Low complexity" evidence="3">
    <location>
        <begin position="278"/>
        <end position="311"/>
    </location>
</feature>
<dbReference type="InterPro" id="IPR001611">
    <property type="entry name" value="Leu-rich_rpt"/>
</dbReference>
<feature type="compositionally biased region" description="Low complexity" evidence="3">
    <location>
        <begin position="256"/>
        <end position="268"/>
    </location>
</feature>
<evidence type="ECO:0000256" key="2">
    <source>
        <dbReference type="ARBA" id="ARBA00022737"/>
    </source>
</evidence>
<evidence type="ECO:0000313" key="5">
    <source>
        <dbReference type="EnsemblProtists" id="Phyra77730"/>
    </source>
</evidence>
<evidence type="ECO:0000256" key="1">
    <source>
        <dbReference type="ARBA" id="ARBA00022614"/>
    </source>
</evidence>
<keyword evidence="6" id="KW-1185">Reference proteome</keyword>
<accession>H3GMK0</accession>
<organism evidence="5 6">
    <name type="scientific">Phytophthora ramorum</name>
    <name type="common">Sudden oak death agent</name>
    <dbReference type="NCBI Taxonomy" id="164328"/>
    <lineage>
        <taxon>Eukaryota</taxon>
        <taxon>Sar</taxon>
        <taxon>Stramenopiles</taxon>
        <taxon>Oomycota</taxon>
        <taxon>Peronosporomycetes</taxon>
        <taxon>Peronosporales</taxon>
        <taxon>Peronosporaceae</taxon>
        <taxon>Phytophthora</taxon>
    </lineage>
</organism>
<dbReference type="PANTHER" id="PTHR31737">
    <property type="entry name" value="PROTEIN TOS1"/>
    <property type="match status" value="1"/>
</dbReference>
<feature type="region of interest" description="Disordered" evidence="3">
    <location>
        <begin position="422"/>
        <end position="448"/>
    </location>
</feature>
<dbReference type="InterPro" id="IPR032675">
    <property type="entry name" value="LRR_dom_sf"/>
</dbReference>
<feature type="compositionally biased region" description="Low complexity" evidence="3">
    <location>
        <begin position="222"/>
        <end position="240"/>
    </location>
</feature>
<dbReference type="Gene3D" id="2.60.110.10">
    <property type="entry name" value="Thaumatin"/>
    <property type="match status" value="2"/>
</dbReference>
<feature type="compositionally biased region" description="Pro residues" evidence="3">
    <location>
        <begin position="209"/>
        <end position="221"/>
    </location>
</feature>
<dbReference type="SMART" id="SM00369">
    <property type="entry name" value="LRR_TYP"/>
    <property type="match status" value="3"/>
</dbReference>
<reference evidence="5" key="2">
    <citation type="submission" date="2015-06" db="UniProtKB">
        <authorList>
            <consortium name="EnsemblProtists"/>
        </authorList>
    </citation>
    <scope>IDENTIFICATION</scope>
    <source>
        <strain evidence="5">Pr102</strain>
    </source>
</reference>
<dbReference type="InterPro" id="IPR003591">
    <property type="entry name" value="Leu-rich_rpt_typical-subtyp"/>
</dbReference>
<dbReference type="VEuPathDB" id="FungiDB:KRP22_12616"/>